<evidence type="ECO:0000313" key="3">
    <source>
        <dbReference type="WBParaSite" id="HPBE_0002469301-mRNA-1"/>
    </source>
</evidence>
<dbReference type="EMBL" id="UZAH01036698">
    <property type="protein sequence ID" value="VDP46737.1"/>
    <property type="molecule type" value="Genomic_DNA"/>
</dbReference>
<organism evidence="2 3">
    <name type="scientific">Heligmosomoides polygyrus</name>
    <name type="common">Parasitic roundworm</name>
    <dbReference type="NCBI Taxonomy" id="6339"/>
    <lineage>
        <taxon>Eukaryota</taxon>
        <taxon>Metazoa</taxon>
        <taxon>Ecdysozoa</taxon>
        <taxon>Nematoda</taxon>
        <taxon>Chromadorea</taxon>
        <taxon>Rhabditida</taxon>
        <taxon>Rhabditina</taxon>
        <taxon>Rhabditomorpha</taxon>
        <taxon>Strongyloidea</taxon>
        <taxon>Heligmosomidae</taxon>
        <taxon>Heligmosomoides</taxon>
    </lineage>
</organism>
<evidence type="ECO:0000313" key="2">
    <source>
        <dbReference type="Proteomes" id="UP000050761"/>
    </source>
</evidence>
<name>A0A183GPS3_HELPZ</name>
<gene>
    <name evidence="1" type="ORF">HPBE_LOCUS24692</name>
</gene>
<proteinExistence type="predicted"/>
<sequence>MHNQPQPSIMHRFDDENVLGELNVDIGCITVEETLTAIRCLKNRKAPCLNEIAAEKLKAGDMPITEQLTTLYNSCWHQRNVPEDWKKA</sequence>
<reference evidence="3" key="2">
    <citation type="submission" date="2019-09" db="UniProtKB">
        <authorList>
            <consortium name="WormBaseParasite"/>
        </authorList>
    </citation>
    <scope>IDENTIFICATION</scope>
</reference>
<keyword evidence="2" id="KW-1185">Reference proteome</keyword>
<dbReference type="OrthoDB" id="5861659at2759"/>
<protein>
    <submittedName>
        <fullName evidence="3">Aldo_ket_red domain-containing protein</fullName>
    </submittedName>
</protein>
<dbReference type="Proteomes" id="UP000050761">
    <property type="component" value="Unassembled WGS sequence"/>
</dbReference>
<reference evidence="1 2" key="1">
    <citation type="submission" date="2018-11" db="EMBL/GenBank/DDBJ databases">
        <authorList>
            <consortium name="Pathogen Informatics"/>
        </authorList>
    </citation>
    <scope>NUCLEOTIDE SEQUENCE [LARGE SCALE GENOMIC DNA]</scope>
</reference>
<dbReference type="AlphaFoldDB" id="A0A183GPS3"/>
<evidence type="ECO:0000313" key="1">
    <source>
        <dbReference type="EMBL" id="VDP46737.1"/>
    </source>
</evidence>
<dbReference type="WBParaSite" id="HPBE_0002469301-mRNA-1">
    <property type="protein sequence ID" value="HPBE_0002469301-mRNA-1"/>
    <property type="gene ID" value="HPBE_0002469301"/>
</dbReference>
<accession>A0A3P8D5W1</accession>
<accession>A0A183GPS3</accession>